<keyword evidence="2" id="KW-1185">Reference proteome</keyword>
<protein>
    <submittedName>
        <fullName evidence="1">Uncharacterized protein</fullName>
    </submittedName>
</protein>
<name>A0ABY9YRV2_9GAMM</name>
<dbReference type="EMBL" id="CP115541">
    <property type="protein sequence ID" value="WNH53674.1"/>
    <property type="molecule type" value="Genomic_DNA"/>
</dbReference>
<accession>A0ABY9YRV2</accession>
<organism evidence="1 2">
    <name type="scientific">Stenotrophomonas oahuensis</name>
    <dbReference type="NCBI Taxonomy" id="3003271"/>
    <lineage>
        <taxon>Bacteria</taxon>
        <taxon>Pseudomonadati</taxon>
        <taxon>Pseudomonadota</taxon>
        <taxon>Gammaproteobacteria</taxon>
        <taxon>Lysobacterales</taxon>
        <taxon>Lysobacteraceae</taxon>
        <taxon>Stenotrophomonas</taxon>
    </lineage>
</organism>
<gene>
    <name evidence="1" type="ORF">PDM29_05165</name>
</gene>
<dbReference type="RefSeq" id="WP_311192813.1">
    <property type="nucleotide sequence ID" value="NZ_CP115541.1"/>
</dbReference>
<evidence type="ECO:0000313" key="2">
    <source>
        <dbReference type="Proteomes" id="UP001302072"/>
    </source>
</evidence>
<reference evidence="1 2" key="1">
    <citation type="submission" date="2022-12" db="EMBL/GenBank/DDBJ databases">
        <title>Two new species, Stenotrophomonas aracearum and Stenotrophomonas oahuensis, isolated from Anthurium (Araceae family) in Hawaii.</title>
        <authorList>
            <person name="Chunag S.C."/>
            <person name="Dobhal S."/>
            <person name="Alvarez A."/>
            <person name="Arif M."/>
        </authorList>
    </citation>
    <scope>NUCLEOTIDE SEQUENCE [LARGE SCALE GENOMIC DNA]</scope>
    <source>
        <strain evidence="1 2">A5586</strain>
    </source>
</reference>
<proteinExistence type="predicted"/>
<evidence type="ECO:0000313" key="1">
    <source>
        <dbReference type="EMBL" id="WNH53674.1"/>
    </source>
</evidence>
<sequence length="182" mass="20147">MKMVLKRHRRALPGDVMDSGHFSRASPALHSSGWQLDQAASVLILQGMANSKPLPTVPGSADPAADRIAARQAALKEAKARYAALRKVHRALAADLATFDDAKTTRLIIRALRNVQVWESGGIASPYYVRAWRRILLDPANSIPKMLRGHNANALVQNSPFGFVYKERRYRKELQHGETNAS</sequence>
<dbReference type="Proteomes" id="UP001302072">
    <property type="component" value="Chromosome"/>
</dbReference>